<evidence type="ECO:0000313" key="15">
    <source>
        <dbReference type="Proteomes" id="UP001159364"/>
    </source>
</evidence>
<evidence type="ECO:0000256" key="3">
    <source>
        <dbReference type="ARBA" id="ARBA00009945"/>
    </source>
</evidence>
<evidence type="ECO:0000256" key="5">
    <source>
        <dbReference type="ARBA" id="ARBA00022452"/>
    </source>
</evidence>
<gene>
    <name evidence="14" type="ORF">K2173_025732</name>
</gene>
<keyword evidence="9" id="KW-1002">Plastid outer membrane</keyword>
<evidence type="ECO:0000256" key="10">
    <source>
        <dbReference type="ARBA" id="ARBA00023065"/>
    </source>
</evidence>
<evidence type="ECO:0000256" key="12">
    <source>
        <dbReference type="ARBA" id="ARBA00023136"/>
    </source>
</evidence>
<comment type="similarity">
    <text evidence="3">Belongs to the plastid outer envelope porin OEP21 (TC 1.B.29) family.</text>
</comment>
<organism evidence="14 15">
    <name type="scientific">Erythroxylum novogranatense</name>
    <dbReference type="NCBI Taxonomy" id="1862640"/>
    <lineage>
        <taxon>Eukaryota</taxon>
        <taxon>Viridiplantae</taxon>
        <taxon>Streptophyta</taxon>
        <taxon>Embryophyta</taxon>
        <taxon>Tracheophyta</taxon>
        <taxon>Spermatophyta</taxon>
        <taxon>Magnoliopsida</taxon>
        <taxon>eudicotyledons</taxon>
        <taxon>Gunneridae</taxon>
        <taxon>Pentapetalae</taxon>
        <taxon>rosids</taxon>
        <taxon>fabids</taxon>
        <taxon>Malpighiales</taxon>
        <taxon>Erythroxylaceae</taxon>
        <taxon>Erythroxylum</taxon>
    </lineage>
</organism>
<dbReference type="GO" id="GO:0044070">
    <property type="term" value="P:regulation of monoatomic anion transport"/>
    <property type="evidence" value="ECO:0007669"/>
    <property type="project" value="InterPro"/>
</dbReference>
<evidence type="ECO:0000313" key="14">
    <source>
        <dbReference type="EMBL" id="KAJ8749537.1"/>
    </source>
</evidence>
<keyword evidence="4" id="KW-0813">Transport</keyword>
<dbReference type="Proteomes" id="UP001159364">
    <property type="component" value="Linkage Group LG12"/>
</dbReference>
<keyword evidence="6" id="KW-0150">Chloroplast</keyword>
<accession>A0AAV8SBM6</accession>
<comment type="caution">
    <text evidence="14">The sequence shown here is derived from an EMBL/GenBank/DDBJ whole genome shotgun (WGS) entry which is preliminary data.</text>
</comment>
<evidence type="ECO:0000256" key="13">
    <source>
        <dbReference type="ARBA" id="ARBA00024941"/>
    </source>
</evidence>
<evidence type="ECO:0008006" key="16">
    <source>
        <dbReference type="Google" id="ProtNLM"/>
    </source>
</evidence>
<dbReference type="InterPro" id="IPR034575">
    <property type="entry name" value="OEP21"/>
</dbReference>
<evidence type="ECO:0000256" key="4">
    <source>
        <dbReference type="ARBA" id="ARBA00022448"/>
    </source>
</evidence>
<reference evidence="14 15" key="1">
    <citation type="submission" date="2021-09" db="EMBL/GenBank/DDBJ databases">
        <title>Genomic insights and catalytic innovation underlie evolution of tropane alkaloids biosynthesis.</title>
        <authorList>
            <person name="Wang Y.-J."/>
            <person name="Tian T."/>
            <person name="Huang J.-P."/>
            <person name="Huang S.-X."/>
        </authorList>
    </citation>
    <scope>NUCLEOTIDE SEQUENCE [LARGE SCALE GENOMIC DNA]</scope>
    <source>
        <strain evidence="14">KIB-2018</strain>
        <tissue evidence="14">Leaf</tissue>
    </source>
</reference>
<dbReference type="PANTHER" id="PTHR35993">
    <property type="entry name" value="OUTER ENVELOPE PORE PROTEIN 21B, CHLOROPLASTIC"/>
    <property type="match status" value="1"/>
</dbReference>
<dbReference type="GO" id="GO:0034426">
    <property type="term" value="C:etioplast membrane"/>
    <property type="evidence" value="ECO:0007669"/>
    <property type="project" value="UniProtKB-SubCell"/>
</dbReference>
<evidence type="ECO:0000256" key="6">
    <source>
        <dbReference type="ARBA" id="ARBA00022528"/>
    </source>
</evidence>
<protein>
    <recommendedName>
        <fullName evidence="16">Outer membrane protein beta-barrel domain-containing protein</fullName>
    </recommendedName>
</protein>
<name>A0AAV8SBM6_9ROSI</name>
<keyword evidence="10" id="KW-0406">Ion transport</keyword>
<keyword evidence="7" id="KW-0934">Plastid</keyword>
<evidence type="ECO:0000256" key="9">
    <source>
        <dbReference type="ARBA" id="ARBA00022805"/>
    </source>
</evidence>
<keyword evidence="15" id="KW-1185">Reference proteome</keyword>
<dbReference type="GO" id="GO:0008308">
    <property type="term" value="F:voltage-gated monoatomic anion channel activity"/>
    <property type="evidence" value="ECO:0007669"/>
    <property type="project" value="InterPro"/>
</dbReference>
<comment type="function">
    <text evidence="13">Voltage-dependent rectifying anion channel that facilitates the translocation between chloroplast and cytoplasm of phosphorylated carbohydrates such as triosephosphate, 3-phosphoglycerate and inorganic phosphate (Pi) depending of ATP to triosephosphate ratio in the plastidial intermembrane space; in high triosephosphate/ATP conditions (e.g. photosynthesis), export of triosphosphate from chloroplast (outward rectifying channels), but in high ATP/triosephosphate conditions (e.g. dark phase), import of phosphosolutes (inward rectifying channels).</text>
</comment>
<keyword evidence="5" id="KW-1134">Transmembrane beta strand</keyword>
<dbReference type="GO" id="GO:0009707">
    <property type="term" value="C:chloroplast outer membrane"/>
    <property type="evidence" value="ECO:0007669"/>
    <property type="project" value="UniProtKB-SubCell"/>
</dbReference>
<dbReference type="GO" id="GO:0046930">
    <property type="term" value="C:pore complex"/>
    <property type="evidence" value="ECO:0007669"/>
    <property type="project" value="UniProtKB-KW"/>
</dbReference>
<dbReference type="AlphaFoldDB" id="A0AAV8SBM6"/>
<evidence type="ECO:0000256" key="11">
    <source>
        <dbReference type="ARBA" id="ARBA00023114"/>
    </source>
</evidence>
<keyword evidence="11" id="KW-0626">Porin</keyword>
<sequence length="127" mass="15148">MQKPMILHINNRYYVKTIGRHVHGELDTKIGAPLSFGVHYTRHEKLHYNIRGKKAFHVTNDGLLNFNRKPKRVAELSCSILNFQKHQDVRFKVGYEVINKVPYFHIKENNWNLNAYMNGRWNVRFDL</sequence>
<keyword evidence="12" id="KW-0472">Membrane</keyword>
<evidence type="ECO:0000256" key="1">
    <source>
        <dbReference type="ARBA" id="ARBA00004396"/>
    </source>
</evidence>
<evidence type="ECO:0000256" key="7">
    <source>
        <dbReference type="ARBA" id="ARBA00022640"/>
    </source>
</evidence>
<evidence type="ECO:0000256" key="8">
    <source>
        <dbReference type="ARBA" id="ARBA00022692"/>
    </source>
</evidence>
<evidence type="ECO:0000256" key="2">
    <source>
        <dbReference type="ARBA" id="ARBA00004441"/>
    </source>
</evidence>
<proteinExistence type="inferred from homology"/>
<dbReference type="PANTHER" id="PTHR35993:SF1">
    <property type="entry name" value="OUTER ENVELOPE PORE PROTEIN 21B, CHLOROPLASTIC"/>
    <property type="match status" value="1"/>
</dbReference>
<dbReference type="EMBL" id="JAIWQS010000012">
    <property type="protein sequence ID" value="KAJ8749537.1"/>
    <property type="molecule type" value="Genomic_DNA"/>
</dbReference>
<keyword evidence="8" id="KW-0812">Transmembrane</keyword>
<dbReference type="GO" id="GO:0015288">
    <property type="term" value="F:porin activity"/>
    <property type="evidence" value="ECO:0007669"/>
    <property type="project" value="UniProtKB-KW"/>
</dbReference>
<comment type="subcellular location">
    <subcellularLocation>
        <location evidence="1">Plastid</location>
        <location evidence="1">Chloroplast outer membrane</location>
        <topology evidence="1">Multi-pass membrane protein</topology>
    </subcellularLocation>
    <subcellularLocation>
        <location evidence="2">Plastid</location>
        <location evidence="2">Etioplast membrane</location>
        <topology evidence="2">Multi-pass membrane protein</topology>
    </subcellularLocation>
</comment>